<dbReference type="EC" id="5.4.99.62" evidence="2 6"/>
<dbReference type="AlphaFoldDB" id="A0A081NW44"/>
<evidence type="ECO:0000256" key="6">
    <source>
        <dbReference type="HAMAP-Rule" id="MF_01661"/>
    </source>
</evidence>
<dbReference type="GO" id="GO:0016872">
    <property type="term" value="F:intramolecular lyase activity"/>
    <property type="evidence" value="ECO:0007669"/>
    <property type="project" value="UniProtKB-UniRule"/>
</dbReference>
<evidence type="ECO:0000256" key="1">
    <source>
        <dbReference type="ARBA" id="ARBA00000223"/>
    </source>
</evidence>
<comment type="subcellular location">
    <subcellularLocation>
        <location evidence="6">Cytoplasm</location>
    </subcellularLocation>
</comment>
<gene>
    <name evidence="6" type="primary">rbsD</name>
    <name evidence="7" type="ORF">ET33_22455</name>
</gene>
<dbReference type="Gene3D" id="3.40.1650.10">
    <property type="entry name" value="RbsD-like domain"/>
    <property type="match status" value="1"/>
</dbReference>
<comment type="caution">
    <text evidence="7">The sequence shown here is derived from an EMBL/GenBank/DDBJ whole genome shotgun (WGS) entry which is preliminary data.</text>
</comment>
<comment type="similarity">
    <text evidence="6">Belongs to the RbsD / FucU family. RbsD subfamily.</text>
</comment>
<name>A0A081NW44_9BACL</name>
<keyword evidence="3 6" id="KW-0963">Cytoplasm</keyword>
<keyword evidence="5 6" id="KW-0119">Carbohydrate metabolism</keyword>
<reference evidence="7 8" key="1">
    <citation type="submission" date="2014-06" db="EMBL/GenBank/DDBJ databases">
        <title>Draft genome sequence of Paenibacillus sp. MSt1.</title>
        <authorList>
            <person name="Aw Y.K."/>
            <person name="Ong K.S."/>
            <person name="Gan H.M."/>
            <person name="Lee S.M."/>
        </authorList>
    </citation>
    <scope>NUCLEOTIDE SEQUENCE [LARGE SCALE GENOMIC DNA]</scope>
    <source>
        <strain evidence="7 8">MSt1</strain>
    </source>
</reference>
<evidence type="ECO:0000256" key="5">
    <source>
        <dbReference type="ARBA" id="ARBA00023277"/>
    </source>
</evidence>
<dbReference type="NCBIfam" id="NF008761">
    <property type="entry name" value="PRK11797.1"/>
    <property type="match status" value="1"/>
</dbReference>
<dbReference type="PANTHER" id="PTHR37831">
    <property type="entry name" value="D-RIBOSE PYRANASE"/>
    <property type="match status" value="1"/>
</dbReference>
<dbReference type="HAMAP" id="MF_01661">
    <property type="entry name" value="D_rib_pyranase"/>
    <property type="match status" value="1"/>
</dbReference>
<dbReference type="GO" id="GO:0019303">
    <property type="term" value="P:D-ribose catabolic process"/>
    <property type="evidence" value="ECO:0007669"/>
    <property type="project" value="UniProtKB-UniRule"/>
</dbReference>
<feature type="binding site" evidence="6">
    <location>
        <position position="28"/>
    </location>
    <ligand>
        <name>substrate</name>
    </ligand>
</feature>
<accession>A0A081NW44</accession>
<dbReference type="eggNOG" id="COG1869">
    <property type="taxonomic scope" value="Bacteria"/>
</dbReference>
<protein>
    <recommendedName>
        <fullName evidence="2 6">D-ribose pyranase</fullName>
        <ecNumber evidence="2 6">5.4.99.62</ecNumber>
    </recommendedName>
</protein>
<dbReference type="PANTHER" id="PTHR37831:SF1">
    <property type="entry name" value="D-RIBOSE PYRANASE"/>
    <property type="match status" value="1"/>
</dbReference>
<dbReference type="InterPro" id="IPR023064">
    <property type="entry name" value="D-ribose_pyranase"/>
</dbReference>
<evidence type="ECO:0000256" key="2">
    <source>
        <dbReference type="ARBA" id="ARBA00012862"/>
    </source>
</evidence>
<dbReference type="UniPathway" id="UPA00916">
    <property type="reaction ID" value="UER00888"/>
</dbReference>
<organism evidence="7 8">
    <name type="scientific">Paenibacillus tyrfis</name>
    <dbReference type="NCBI Taxonomy" id="1501230"/>
    <lineage>
        <taxon>Bacteria</taxon>
        <taxon>Bacillati</taxon>
        <taxon>Bacillota</taxon>
        <taxon>Bacilli</taxon>
        <taxon>Bacillales</taxon>
        <taxon>Paenibacillaceae</taxon>
        <taxon>Paenibacillus</taxon>
    </lineage>
</organism>
<evidence type="ECO:0000256" key="3">
    <source>
        <dbReference type="ARBA" id="ARBA00022490"/>
    </source>
</evidence>
<feature type="binding site" evidence="6">
    <location>
        <position position="98"/>
    </location>
    <ligand>
        <name>substrate</name>
    </ligand>
</feature>
<dbReference type="GO" id="GO:0048029">
    <property type="term" value="F:monosaccharide binding"/>
    <property type="evidence" value="ECO:0007669"/>
    <property type="project" value="InterPro"/>
</dbReference>
<comment type="subunit">
    <text evidence="6">Homodecamer.</text>
</comment>
<keyword evidence="4 6" id="KW-0413">Isomerase</keyword>
<feature type="active site" description="Proton donor" evidence="6">
    <location>
        <position position="20"/>
    </location>
</feature>
<dbReference type="EMBL" id="JNVM01000033">
    <property type="protein sequence ID" value="KEQ22667.1"/>
    <property type="molecule type" value="Genomic_DNA"/>
</dbReference>
<dbReference type="Pfam" id="PF05025">
    <property type="entry name" value="RbsD_FucU"/>
    <property type="match status" value="1"/>
</dbReference>
<dbReference type="GO" id="GO:0062193">
    <property type="term" value="F:D-ribose pyranase activity"/>
    <property type="evidence" value="ECO:0007669"/>
    <property type="project" value="UniProtKB-EC"/>
</dbReference>
<proteinExistence type="inferred from homology"/>
<dbReference type="GO" id="GO:0005829">
    <property type="term" value="C:cytosol"/>
    <property type="evidence" value="ECO:0007669"/>
    <property type="project" value="TreeGrafter"/>
</dbReference>
<dbReference type="OrthoDB" id="9805009at2"/>
<comment type="function">
    <text evidence="6">Catalyzes the interconversion of beta-pyran and beta-furan forms of D-ribose.</text>
</comment>
<dbReference type="SUPFAM" id="SSF102546">
    <property type="entry name" value="RbsD-like"/>
    <property type="match status" value="1"/>
</dbReference>
<comment type="pathway">
    <text evidence="6">Carbohydrate metabolism; D-ribose degradation; D-ribose 5-phosphate from beta-D-ribopyranose: step 1/2.</text>
</comment>
<evidence type="ECO:0000313" key="8">
    <source>
        <dbReference type="Proteomes" id="UP000028123"/>
    </source>
</evidence>
<dbReference type="RefSeq" id="WP_036690788.1">
    <property type="nucleotide sequence ID" value="NZ_JNVM01000033.1"/>
</dbReference>
<dbReference type="Proteomes" id="UP000028123">
    <property type="component" value="Unassembled WGS sequence"/>
</dbReference>
<feature type="binding site" evidence="6">
    <location>
        <begin position="120"/>
        <end position="122"/>
    </location>
    <ligand>
        <name>substrate</name>
    </ligand>
</feature>
<dbReference type="InterPro" id="IPR023750">
    <property type="entry name" value="RbsD-like_sf"/>
</dbReference>
<dbReference type="InterPro" id="IPR007721">
    <property type="entry name" value="RbsD_FucU"/>
</dbReference>
<evidence type="ECO:0000256" key="4">
    <source>
        <dbReference type="ARBA" id="ARBA00023235"/>
    </source>
</evidence>
<sequence>MKKIGIINSEISEVISKLGHTDTIVICDSGLPIPSHVRRIDLALKQGVPALLDTLSIVLEEMEVEASFIADEMERASPQFKRELEAVMKGIPVRTVSHEQLKRLTHEAKAVIRTGEFTPYANIVLQAGVIF</sequence>
<comment type="catalytic activity">
    <reaction evidence="1 6">
        <text>beta-D-ribopyranose = beta-D-ribofuranose</text>
        <dbReference type="Rhea" id="RHEA:25432"/>
        <dbReference type="ChEBI" id="CHEBI:27476"/>
        <dbReference type="ChEBI" id="CHEBI:47002"/>
        <dbReference type="EC" id="5.4.99.62"/>
    </reaction>
</comment>
<keyword evidence="8" id="KW-1185">Reference proteome</keyword>
<evidence type="ECO:0000313" key="7">
    <source>
        <dbReference type="EMBL" id="KEQ22667.1"/>
    </source>
</evidence>